<feature type="compositionally biased region" description="Acidic residues" evidence="1">
    <location>
        <begin position="419"/>
        <end position="458"/>
    </location>
</feature>
<name>R7QUL0_CHOCR</name>
<feature type="compositionally biased region" description="Basic and acidic residues" evidence="1">
    <location>
        <begin position="405"/>
        <end position="418"/>
    </location>
</feature>
<feature type="compositionally biased region" description="Polar residues" evidence="1">
    <location>
        <begin position="11"/>
        <end position="24"/>
    </location>
</feature>
<dbReference type="PANTHER" id="PTHR15852:SF54">
    <property type="entry name" value="PROTEIN SSUH2 HOMOLOG"/>
    <property type="match status" value="1"/>
</dbReference>
<dbReference type="Gramene" id="CDF41010">
    <property type="protein sequence ID" value="CDF41010"/>
    <property type="gene ID" value="CHC_T00007627001"/>
</dbReference>
<feature type="compositionally biased region" description="Acidic residues" evidence="1">
    <location>
        <begin position="391"/>
        <end position="404"/>
    </location>
</feature>
<protein>
    <submittedName>
        <fullName evidence="2">Uncharacterized protein</fullName>
    </submittedName>
</protein>
<feature type="compositionally biased region" description="Basic and acidic residues" evidence="1">
    <location>
        <begin position="76"/>
        <end position="88"/>
    </location>
</feature>
<feature type="region of interest" description="Disordered" evidence="1">
    <location>
        <begin position="361"/>
        <end position="485"/>
    </location>
</feature>
<accession>R7QUL0</accession>
<evidence type="ECO:0000313" key="3">
    <source>
        <dbReference type="Proteomes" id="UP000012073"/>
    </source>
</evidence>
<gene>
    <name evidence="2" type="ORF">CHC_T00007627001</name>
</gene>
<sequence length="485" mass="54599">MAIAREGPKASSGNRSKQPRSTRPSMLLRNQALRSGNPQKRKEPQERKTTREPRIDEGRAPPASNISRILGLTKQIDSRRADAPREKDDDSYEALDDEMEESISIRGDAVRKGSLRRQKFTAVRRVANRSFKIHKPPDEWKPMTEEEIAKVRSDGRSIGGGRVGSSKGKGIVANCQTCRGSGLDTCSACLGSGWVPPLDKIGMSESRKELLEKIWNRPNLCVDNYGEAQCILCNGIGKQFCDSCKGSGSALRKGFSLSEKREIFDFDDPEEDDSCLGEDEDADIDEDDVDEYEEDEEEEYQLYTGPEESFNFHRTSTSFNSETGDGDESDDDLRIGNEDELEVDDESAELLATLEAMHLADLEERGSERMGDRKRRSEVNDRARDARDAGFDLDIESDEIMDDVSGEHGIEENMKMTELDDEDDLDDDLDEEDDDLDNDDDDDLDDEDEDDLDDDIDDDRIVNEIESRGLELNLDDVSEDDDELE</sequence>
<proteinExistence type="predicted"/>
<dbReference type="OrthoDB" id="10584112at2759"/>
<dbReference type="KEGG" id="ccp:CHC_T00007627001"/>
<feature type="compositionally biased region" description="Acidic residues" evidence="1">
    <location>
        <begin position="473"/>
        <end position="485"/>
    </location>
</feature>
<dbReference type="GeneID" id="17319020"/>
<evidence type="ECO:0000256" key="1">
    <source>
        <dbReference type="SAM" id="MobiDB-lite"/>
    </source>
</evidence>
<organism evidence="2 3">
    <name type="scientific">Chondrus crispus</name>
    <name type="common">Carrageen Irish moss</name>
    <name type="synonym">Polymorpha crispa</name>
    <dbReference type="NCBI Taxonomy" id="2769"/>
    <lineage>
        <taxon>Eukaryota</taxon>
        <taxon>Rhodophyta</taxon>
        <taxon>Florideophyceae</taxon>
        <taxon>Rhodymeniophycidae</taxon>
        <taxon>Gigartinales</taxon>
        <taxon>Gigartinaceae</taxon>
        <taxon>Chondrus</taxon>
    </lineage>
</organism>
<feature type="compositionally biased region" description="Basic and acidic residues" evidence="1">
    <location>
        <begin position="459"/>
        <end position="469"/>
    </location>
</feature>
<evidence type="ECO:0000313" key="2">
    <source>
        <dbReference type="EMBL" id="CDF41010.1"/>
    </source>
</evidence>
<feature type="compositionally biased region" description="Basic and acidic residues" evidence="1">
    <location>
        <begin position="361"/>
        <end position="390"/>
    </location>
</feature>
<feature type="compositionally biased region" description="Basic and acidic residues" evidence="1">
    <location>
        <begin position="40"/>
        <end position="59"/>
    </location>
</feature>
<keyword evidence="3" id="KW-1185">Reference proteome</keyword>
<feature type="region of interest" description="Disordered" evidence="1">
    <location>
        <begin position="1"/>
        <end position="94"/>
    </location>
</feature>
<dbReference type="RefSeq" id="XP_005711304.1">
    <property type="nucleotide sequence ID" value="XM_005711247.1"/>
</dbReference>
<feature type="compositionally biased region" description="Acidic residues" evidence="1">
    <location>
        <begin position="267"/>
        <end position="300"/>
    </location>
</feature>
<reference evidence="3" key="1">
    <citation type="journal article" date="2013" name="Proc. Natl. Acad. Sci. U.S.A.">
        <title>Genome structure and metabolic features in the red seaweed Chondrus crispus shed light on evolution of the Archaeplastida.</title>
        <authorList>
            <person name="Collen J."/>
            <person name="Porcel B."/>
            <person name="Carre W."/>
            <person name="Ball S.G."/>
            <person name="Chaparro C."/>
            <person name="Tonon T."/>
            <person name="Barbeyron T."/>
            <person name="Michel G."/>
            <person name="Noel B."/>
            <person name="Valentin K."/>
            <person name="Elias M."/>
            <person name="Artiguenave F."/>
            <person name="Arun A."/>
            <person name="Aury J.M."/>
            <person name="Barbosa-Neto J.F."/>
            <person name="Bothwell J.H."/>
            <person name="Bouget F.Y."/>
            <person name="Brillet L."/>
            <person name="Cabello-Hurtado F."/>
            <person name="Capella-Gutierrez S."/>
            <person name="Charrier B."/>
            <person name="Cladiere L."/>
            <person name="Cock J.M."/>
            <person name="Coelho S.M."/>
            <person name="Colleoni C."/>
            <person name="Czjzek M."/>
            <person name="Da Silva C."/>
            <person name="Delage L."/>
            <person name="Denoeud F."/>
            <person name="Deschamps P."/>
            <person name="Dittami S.M."/>
            <person name="Gabaldon T."/>
            <person name="Gachon C.M."/>
            <person name="Groisillier A."/>
            <person name="Herve C."/>
            <person name="Jabbari K."/>
            <person name="Katinka M."/>
            <person name="Kloareg B."/>
            <person name="Kowalczyk N."/>
            <person name="Labadie K."/>
            <person name="Leblanc C."/>
            <person name="Lopez P.J."/>
            <person name="McLachlan D.H."/>
            <person name="Meslet-Cladiere L."/>
            <person name="Moustafa A."/>
            <person name="Nehr Z."/>
            <person name="Nyvall Collen P."/>
            <person name="Panaud O."/>
            <person name="Partensky F."/>
            <person name="Poulain J."/>
            <person name="Rensing S.A."/>
            <person name="Rousvoal S."/>
            <person name="Samson G."/>
            <person name="Symeonidi A."/>
            <person name="Weissenbach J."/>
            <person name="Zambounis A."/>
            <person name="Wincker P."/>
            <person name="Boyen C."/>
        </authorList>
    </citation>
    <scope>NUCLEOTIDE SEQUENCE [LARGE SCALE GENOMIC DNA]</scope>
    <source>
        <strain evidence="3">cv. Stackhouse</strain>
    </source>
</reference>
<dbReference type="AlphaFoldDB" id="R7QUL0"/>
<dbReference type="EMBL" id="HG002301">
    <property type="protein sequence ID" value="CDF41010.1"/>
    <property type="molecule type" value="Genomic_DNA"/>
</dbReference>
<dbReference type="Proteomes" id="UP000012073">
    <property type="component" value="Unassembled WGS sequence"/>
</dbReference>
<dbReference type="STRING" id="2769.R7QUL0"/>
<dbReference type="PANTHER" id="PTHR15852">
    <property type="entry name" value="PLASTID TRANSCRIPTIONALLY ACTIVE PROTEIN"/>
    <property type="match status" value="1"/>
</dbReference>
<feature type="region of interest" description="Disordered" evidence="1">
    <location>
        <begin position="267"/>
        <end position="346"/>
    </location>
</feature>